<dbReference type="RefSeq" id="WP_089019525.1">
    <property type="nucleotide sequence ID" value="NZ_LT607412.1"/>
</dbReference>
<dbReference type="PANTHER" id="PTHR38011">
    <property type="entry name" value="DIHYDROFOLATE REDUCTASE FAMILY PROTEIN (AFU_ORTHOLOGUE AFUA_8G06820)"/>
    <property type="match status" value="1"/>
</dbReference>
<dbReference type="OrthoDB" id="195113at2"/>
<dbReference type="Proteomes" id="UP000198243">
    <property type="component" value="Chromosome I"/>
</dbReference>
<dbReference type="InterPro" id="IPR002734">
    <property type="entry name" value="RibDG_C"/>
</dbReference>
<keyword evidence="3" id="KW-1185">Reference proteome</keyword>
<dbReference type="Gene3D" id="3.40.430.10">
    <property type="entry name" value="Dihydrofolate Reductase, subunit A"/>
    <property type="match status" value="1"/>
</dbReference>
<dbReference type="GO" id="GO:0009231">
    <property type="term" value="P:riboflavin biosynthetic process"/>
    <property type="evidence" value="ECO:0007669"/>
    <property type="project" value="InterPro"/>
</dbReference>
<feature type="domain" description="Bacterial bifunctional deaminase-reductase C-terminal" evidence="1">
    <location>
        <begin position="2"/>
        <end position="178"/>
    </location>
</feature>
<dbReference type="EMBL" id="LT607412">
    <property type="protein sequence ID" value="SCE98529.1"/>
    <property type="molecule type" value="Genomic_DNA"/>
</dbReference>
<dbReference type="Pfam" id="PF01872">
    <property type="entry name" value="RibD_C"/>
    <property type="match status" value="1"/>
</dbReference>
<dbReference type="AlphaFoldDB" id="A0A1C4WQU6"/>
<organism evidence="2 3">
    <name type="scientific">Micromonospora coriariae</name>
    <dbReference type="NCBI Taxonomy" id="285665"/>
    <lineage>
        <taxon>Bacteria</taxon>
        <taxon>Bacillati</taxon>
        <taxon>Actinomycetota</taxon>
        <taxon>Actinomycetes</taxon>
        <taxon>Micromonosporales</taxon>
        <taxon>Micromonosporaceae</taxon>
        <taxon>Micromonospora</taxon>
    </lineage>
</organism>
<proteinExistence type="predicted"/>
<dbReference type="InterPro" id="IPR050765">
    <property type="entry name" value="Riboflavin_Biosynth_HTPR"/>
</dbReference>
<dbReference type="SUPFAM" id="SSF53597">
    <property type="entry name" value="Dihydrofolate reductase-like"/>
    <property type="match status" value="1"/>
</dbReference>
<dbReference type="GO" id="GO:0008703">
    <property type="term" value="F:5-amino-6-(5-phosphoribosylamino)uracil reductase activity"/>
    <property type="evidence" value="ECO:0007669"/>
    <property type="project" value="InterPro"/>
</dbReference>
<evidence type="ECO:0000313" key="3">
    <source>
        <dbReference type="Proteomes" id="UP000198243"/>
    </source>
</evidence>
<evidence type="ECO:0000259" key="1">
    <source>
        <dbReference type="Pfam" id="PF01872"/>
    </source>
</evidence>
<reference evidence="3" key="1">
    <citation type="submission" date="2016-06" db="EMBL/GenBank/DDBJ databases">
        <authorList>
            <person name="Varghese N."/>
            <person name="Submissions Spin"/>
        </authorList>
    </citation>
    <scope>NUCLEOTIDE SEQUENCE [LARGE SCALE GENOMIC DNA]</scope>
    <source>
        <strain evidence="3">DSM 44875</strain>
    </source>
</reference>
<name>A0A1C4WQU6_9ACTN</name>
<dbReference type="PANTHER" id="PTHR38011:SF11">
    <property type="entry name" value="2,5-DIAMINO-6-RIBOSYLAMINO-4(3H)-PYRIMIDINONE 5'-PHOSPHATE REDUCTASE"/>
    <property type="match status" value="1"/>
</dbReference>
<gene>
    <name evidence="2" type="ORF">GA0070607_4000</name>
</gene>
<protein>
    <submittedName>
        <fullName evidence="2">Dihydrofolate reductase</fullName>
    </submittedName>
</protein>
<dbReference type="InterPro" id="IPR024072">
    <property type="entry name" value="DHFR-like_dom_sf"/>
</dbReference>
<evidence type="ECO:0000313" key="2">
    <source>
        <dbReference type="EMBL" id="SCE98529.1"/>
    </source>
</evidence>
<sequence>MRKLTYYIATSLDGFIAGPDGEFDFFAFEGDLAAAILADYPETLPTHAREPLGIAAAANTTFDTVLMGRATYEPALALGVTSPYAHLRQYVFSQTLEQRDPSVEIVADEPAAFVRALKRQDGMGIWLCGGATLAGQLVDEIDELVIKRYPVVVGSGIPLFRAPFAVASFTLTDTRVFNTGATMSTYVKH</sequence>
<accession>A0A1C4WQU6</accession>